<accession>A0A7W7MJD5</accession>
<dbReference type="EMBL" id="JACHNC010000001">
    <property type="protein sequence ID" value="MBB4752449.1"/>
    <property type="molecule type" value="Genomic_DNA"/>
</dbReference>
<name>A0A7W7MJD5_9ACTN</name>
<proteinExistence type="predicted"/>
<evidence type="ECO:0000313" key="1">
    <source>
        <dbReference type="EMBL" id="MBB4752449.1"/>
    </source>
</evidence>
<gene>
    <name evidence="1" type="ORF">BJ964_006610</name>
</gene>
<evidence type="ECO:0000313" key="2">
    <source>
        <dbReference type="Proteomes" id="UP000590511"/>
    </source>
</evidence>
<dbReference type="AlphaFoldDB" id="A0A7W7MJD5"/>
<organism evidence="1 2">
    <name type="scientific">Actinoplanes lobatus</name>
    <dbReference type="NCBI Taxonomy" id="113568"/>
    <lineage>
        <taxon>Bacteria</taxon>
        <taxon>Bacillati</taxon>
        <taxon>Actinomycetota</taxon>
        <taxon>Actinomycetes</taxon>
        <taxon>Micromonosporales</taxon>
        <taxon>Micromonosporaceae</taxon>
        <taxon>Actinoplanes</taxon>
    </lineage>
</organism>
<sequence>MYKAKSHGPQTRWAIWQESLEPSADLLAAA</sequence>
<reference evidence="1 2" key="1">
    <citation type="submission" date="2020-08" db="EMBL/GenBank/DDBJ databases">
        <title>Sequencing the genomes of 1000 actinobacteria strains.</title>
        <authorList>
            <person name="Klenk H.-P."/>
        </authorList>
    </citation>
    <scope>NUCLEOTIDE SEQUENCE [LARGE SCALE GENOMIC DNA]</scope>
    <source>
        <strain evidence="1 2">DSM 43150</strain>
    </source>
</reference>
<comment type="caution">
    <text evidence="1">The sequence shown here is derived from an EMBL/GenBank/DDBJ whole genome shotgun (WGS) entry which is preliminary data.</text>
</comment>
<dbReference type="Proteomes" id="UP000590511">
    <property type="component" value="Unassembled WGS sequence"/>
</dbReference>
<protein>
    <submittedName>
        <fullName evidence="1">Uncharacterized protein</fullName>
    </submittedName>
</protein>